<dbReference type="FunFam" id="2.60.260.20:FF:000006">
    <property type="entry name" value="DnaJ subfamily B member 13"/>
    <property type="match status" value="1"/>
</dbReference>
<dbReference type="GO" id="GO:0051082">
    <property type="term" value="F:unfolded protein binding"/>
    <property type="evidence" value="ECO:0007669"/>
    <property type="project" value="InterPro"/>
</dbReference>
<dbReference type="PANTHER" id="PTHR24078">
    <property type="entry name" value="DNAJ HOMOLOG SUBFAMILY C MEMBER"/>
    <property type="match status" value="1"/>
</dbReference>
<name>A0AAV7KJK3_9METZ</name>
<reference evidence="3 4" key="1">
    <citation type="journal article" date="2023" name="BMC Biol.">
        <title>The compact genome of the sponge Oopsacas minuta (Hexactinellida) is lacking key metazoan core genes.</title>
        <authorList>
            <person name="Santini S."/>
            <person name="Schenkelaars Q."/>
            <person name="Jourda C."/>
            <person name="Duchesne M."/>
            <person name="Belahbib H."/>
            <person name="Rocher C."/>
            <person name="Selva M."/>
            <person name="Riesgo A."/>
            <person name="Vervoort M."/>
            <person name="Leys S.P."/>
            <person name="Kodjabachian L."/>
            <person name="Le Bivic A."/>
            <person name="Borchiellini C."/>
            <person name="Claverie J.M."/>
            <person name="Renard E."/>
        </authorList>
    </citation>
    <scope>NUCLEOTIDE SEQUENCE [LARGE SCALE GENOMIC DNA]</scope>
    <source>
        <strain evidence="3">SPO-2</strain>
    </source>
</reference>
<dbReference type="InterPro" id="IPR036869">
    <property type="entry name" value="J_dom_sf"/>
</dbReference>
<dbReference type="InterPro" id="IPR002939">
    <property type="entry name" value="DnaJ_C"/>
</dbReference>
<gene>
    <name evidence="3" type="ORF">LOD99_13420</name>
</gene>
<protein>
    <recommendedName>
        <fullName evidence="2">J domain-containing protein</fullName>
    </recommendedName>
</protein>
<dbReference type="Gene3D" id="2.60.260.20">
    <property type="entry name" value="Urease metallochaperone UreE, N-terminal domain"/>
    <property type="match status" value="2"/>
</dbReference>
<dbReference type="InterPro" id="IPR008971">
    <property type="entry name" value="HSP40/DnaJ_pept-bd"/>
</dbReference>
<dbReference type="GO" id="GO:0006457">
    <property type="term" value="P:protein folding"/>
    <property type="evidence" value="ECO:0007669"/>
    <property type="project" value="InterPro"/>
</dbReference>
<dbReference type="SUPFAM" id="SSF46565">
    <property type="entry name" value="Chaperone J-domain"/>
    <property type="match status" value="1"/>
</dbReference>
<feature type="domain" description="J" evidence="2">
    <location>
        <begin position="4"/>
        <end position="68"/>
    </location>
</feature>
<dbReference type="Gene3D" id="1.10.287.110">
    <property type="entry name" value="DnaJ domain"/>
    <property type="match status" value="1"/>
</dbReference>
<dbReference type="InterPro" id="IPR001623">
    <property type="entry name" value="DnaJ_domain"/>
</dbReference>
<dbReference type="SUPFAM" id="SSF49493">
    <property type="entry name" value="HSP40/DnaJ peptide-binding domain"/>
    <property type="match status" value="2"/>
</dbReference>
<dbReference type="FunFam" id="2.60.260.20:FF:000002">
    <property type="entry name" value="Dnaj homolog subfamily b member"/>
    <property type="match status" value="1"/>
</dbReference>
<dbReference type="FunFam" id="1.10.287.110:FF:000106">
    <property type="entry name" value="Putative heat shock protein-like protein"/>
    <property type="match status" value="1"/>
</dbReference>
<dbReference type="CDD" id="cd06257">
    <property type="entry name" value="DnaJ"/>
    <property type="match status" value="1"/>
</dbReference>
<organism evidence="3 4">
    <name type="scientific">Oopsacas minuta</name>
    <dbReference type="NCBI Taxonomy" id="111878"/>
    <lineage>
        <taxon>Eukaryota</taxon>
        <taxon>Metazoa</taxon>
        <taxon>Porifera</taxon>
        <taxon>Hexactinellida</taxon>
        <taxon>Hexasterophora</taxon>
        <taxon>Lyssacinosida</taxon>
        <taxon>Leucopsacidae</taxon>
        <taxon>Oopsacas</taxon>
    </lineage>
</organism>
<dbReference type="PRINTS" id="PR00625">
    <property type="entry name" value="JDOMAIN"/>
</dbReference>
<dbReference type="PROSITE" id="PS50076">
    <property type="entry name" value="DNAJ_2"/>
    <property type="match status" value="1"/>
</dbReference>
<keyword evidence="1" id="KW-0143">Chaperone</keyword>
<dbReference type="GO" id="GO:0005829">
    <property type="term" value="C:cytosol"/>
    <property type="evidence" value="ECO:0007669"/>
    <property type="project" value="TreeGrafter"/>
</dbReference>
<dbReference type="SMART" id="SM00271">
    <property type="entry name" value="DnaJ"/>
    <property type="match status" value="1"/>
</dbReference>
<keyword evidence="4" id="KW-1185">Reference proteome</keyword>
<comment type="caution">
    <text evidence="3">The sequence shown here is derived from an EMBL/GenBank/DDBJ whole genome shotgun (WGS) entry which is preliminary data.</text>
</comment>
<dbReference type="EMBL" id="JAKMXF010000011">
    <property type="protein sequence ID" value="KAI6661547.1"/>
    <property type="molecule type" value="Genomic_DNA"/>
</dbReference>
<sequence>MGKDYYLILGIKRSCQSMDVKRAYRVLALKYHPDSNREVGTKDRFLEVSEAYDVLSDLERRAIYDQFGEEALKVGVPCDGKFLEGYAYHGDYLRTFHEFFGGDNPFADYFNVSGLSEPPAFSGVAGLVQPRQDPPVERELQLSLEEIYLGCTKKMKISRRVMNEDGVTTSLKDKILTIRINPGIQEGTKITFPKEGDQGPNAIPADITFIIRDKKHTRFIRSGLDLKYTARIKLVEALSGCTIPMHTLDGREIRIPVNDIVRPGYTKEVKGEGMPSIDNTDCMGNLIISFDVIFPMKLSEEKKTAIKKIL</sequence>
<evidence type="ECO:0000256" key="1">
    <source>
        <dbReference type="ARBA" id="ARBA00023186"/>
    </source>
</evidence>
<dbReference type="Proteomes" id="UP001165289">
    <property type="component" value="Unassembled WGS sequence"/>
</dbReference>
<dbReference type="AlphaFoldDB" id="A0AAV7KJK3"/>
<dbReference type="Pfam" id="PF00226">
    <property type="entry name" value="DnaJ"/>
    <property type="match status" value="1"/>
</dbReference>
<accession>A0AAV7KJK3</accession>
<dbReference type="CDD" id="cd10747">
    <property type="entry name" value="DnaJ_C"/>
    <property type="match status" value="1"/>
</dbReference>
<dbReference type="Pfam" id="PF01556">
    <property type="entry name" value="DnaJ_C"/>
    <property type="match status" value="1"/>
</dbReference>
<evidence type="ECO:0000313" key="4">
    <source>
        <dbReference type="Proteomes" id="UP001165289"/>
    </source>
</evidence>
<dbReference type="InterPro" id="IPR051339">
    <property type="entry name" value="DnaJ_subfamily_B"/>
</dbReference>
<evidence type="ECO:0000259" key="2">
    <source>
        <dbReference type="PROSITE" id="PS50076"/>
    </source>
</evidence>
<dbReference type="GO" id="GO:0051087">
    <property type="term" value="F:protein-folding chaperone binding"/>
    <property type="evidence" value="ECO:0007669"/>
    <property type="project" value="TreeGrafter"/>
</dbReference>
<dbReference type="PANTHER" id="PTHR24078:SF519">
    <property type="entry name" value="DNAJ HOMOLOG SUBFAMILY B MEMBER 13"/>
    <property type="match status" value="1"/>
</dbReference>
<proteinExistence type="predicted"/>
<evidence type="ECO:0000313" key="3">
    <source>
        <dbReference type="EMBL" id="KAI6661547.1"/>
    </source>
</evidence>